<feature type="binding site" evidence="5">
    <location>
        <position position="211"/>
    </location>
    <ligand>
        <name>pyruvate</name>
        <dbReference type="ChEBI" id="CHEBI:15361"/>
    </ligand>
</feature>
<name>A0A372JKG7_9ACTN</name>
<evidence type="ECO:0000256" key="4">
    <source>
        <dbReference type="PIRSR" id="PIRSR001365-1"/>
    </source>
</evidence>
<dbReference type="GO" id="GO:0008840">
    <property type="term" value="F:4-hydroxy-tetrahydrodipicolinate synthase activity"/>
    <property type="evidence" value="ECO:0007669"/>
    <property type="project" value="TreeGrafter"/>
</dbReference>
<proteinExistence type="inferred from homology"/>
<dbReference type="EMBL" id="QURH01000322">
    <property type="protein sequence ID" value="RFU39818.1"/>
    <property type="molecule type" value="Genomic_DNA"/>
</dbReference>
<dbReference type="Pfam" id="PF00701">
    <property type="entry name" value="DHDPS"/>
    <property type="match status" value="1"/>
</dbReference>
<feature type="active site" description="Schiff-base intermediate with substrate" evidence="4">
    <location>
        <position position="167"/>
    </location>
</feature>
<dbReference type="RefSeq" id="WP_117359067.1">
    <property type="nucleotide sequence ID" value="NZ_QURH01000322.1"/>
</dbReference>
<keyword evidence="7" id="KW-1185">Reference proteome</keyword>
<dbReference type="PANTHER" id="PTHR12128:SF66">
    <property type="entry name" value="4-HYDROXY-2-OXOGLUTARATE ALDOLASE, MITOCHONDRIAL"/>
    <property type="match status" value="1"/>
</dbReference>
<dbReference type="CDD" id="cd00408">
    <property type="entry name" value="DHDPS-like"/>
    <property type="match status" value="1"/>
</dbReference>
<dbReference type="Proteomes" id="UP000261811">
    <property type="component" value="Unassembled WGS sequence"/>
</dbReference>
<gene>
    <name evidence="6" type="ORF">DZF91_20460</name>
</gene>
<dbReference type="SMART" id="SM01130">
    <property type="entry name" value="DHDPS"/>
    <property type="match status" value="1"/>
</dbReference>
<dbReference type="PIRSF" id="PIRSF001365">
    <property type="entry name" value="DHDPS"/>
    <property type="match status" value="1"/>
</dbReference>
<keyword evidence="2 3" id="KW-0456">Lyase</keyword>
<evidence type="ECO:0000313" key="7">
    <source>
        <dbReference type="Proteomes" id="UP000261811"/>
    </source>
</evidence>
<organism evidence="6 7">
    <name type="scientific">Actinomadura logoneensis</name>
    <dbReference type="NCBI Taxonomy" id="2293572"/>
    <lineage>
        <taxon>Bacteria</taxon>
        <taxon>Bacillati</taxon>
        <taxon>Actinomycetota</taxon>
        <taxon>Actinomycetes</taxon>
        <taxon>Streptosporangiales</taxon>
        <taxon>Thermomonosporaceae</taxon>
        <taxon>Actinomadura</taxon>
    </lineage>
</organism>
<comment type="similarity">
    <text evidence="1 3">Belongs to the DapA family.</text>
</comment>
<feature type="active site" description="Proton donor/acceptor" evidence="4">
    <location>
        <position position="139"/>
    </location>
</feature>
<comment type="caution">
    <text evidence="6">The sequence shown here is derived from an EMBL/GenBank/DDBJ whole genome shotgun (WGS) entry which is preliminary data.</text>
</comment>
<evidence type="ECO:0000313" key="6">
    <source>
        <dbReference type="EMBL" id="RFU39818.1"/>
    </source>
</evidence>
<dbReference type="SUPFAM" id="SSF51569">
    <property type="entry name" value="Aldolase"/>
    <property type="match status" value="1"/>
</dbReference>
<sequence>MDRNSVAWRGYIPAAPTPFTAGGAVDEAALVALMNHYVTAGVHGVMLNGSAGEWYTQTRDERRCVAEVAVDAVAGRIPVIIGCTAFTAAAAIELARDAQAAGADGILFTPPPYAHPTQEEILHHYRLIDAEVELPMVAYNWPRGTAVEIEVDTAAAIAELEHVVAFKCSTANTDLVLDYVDRLSSRVRIFAALISPRGLAVLNGLGGDGYIDGGGIGAPFAVPFFESLWAGDLDAAREYGRKWSEFTRAWIEPDFGGRFAAPASQLKAAMRLLGQPGGEVRQPQLPLTDPEKLSRLESVLRSAGLLG</sequence>
<protein>
    <submittedName>
        <fullName evidence="6">Dihydrodipicolinate synthase family protein</fullName>
    </submittedName>
</protein>
<accession>A0A372JKG7</accession>
<dbReference type="Gene3D" id="3.20.20.70">
    <property type="entry name" value="Aldolase class I"/>
    <property type="match status" value="1"/>
</dbReference>
<reference evidence="6 7" key="1">
    <citation type="submission" date="2018-08" db="EMBL/GenBank/DDBJ databases">
        <title>Actinomadura jelena sp. nov., a novel Actinomycete isolated from soil in Chad.</title>
        <authorList>
            <person name="Shi L."/>
        </authorList>
    </citation>
    <scope>NUCLEOTIDE SEQUENCE [LARGE SCALE GENOMIC DNA]</scope>
    <source>
        <strain evidence="6 7">NEAU-G17</strain>
    </source>
</reference>
<dbReference type="InterPro" id="IPR013785">
    <property type="entry name" value="Aldolase_TIM"/>
</dbReference>
<dbReference type="PRINTS" id="PR00146">
    <property type="entry name" value="DHPICSNTHASE"/>
</dbReference>
<dbReference type="AlphaFoldDB" id="A0A372JKG7"/>
<evidence type="ECO:0000256" key="2">
    <source>
        <dbReference type="ARBA" id="ARBA00023239"/>
    </source>
</evidence>
<evidence type="ECO:0000256" key="3">
    <source>
        <dbReference type="PIRNR" id="PIRNR001365"/>
    </source>
</evidence>
<evidence type="ECO:0000256" key="1">
    <source>
        <dbReference type="ARBA" id="ARBA00007592"/>
    </source>
</evidence>
<dbReference type="OrthoDB" id="9778880at2"/>
<dbReference type="InterPro" id="IPR002220">
    <property type="entry name" value="DapA-like"/>
</dbReference>
<dbReference type="PANTHER" id="PTHR12128">
    <property type="entry name" value="DIHYDRODIPICOLINATE SYNTHASE"/>
    <property type="match status" value="1"/>
</dbReference>
<evidence type="ECO:0000256" key="5">
    <source>
        <dbReference type="PIRSR" id="PIRSR001365-2"/>
    </source>
</evidence>